<dbReference type="EMBL" id="QOIL01000005">
    <property type="protein sequence ID" value="RCG31395.1"/>
    <property type="molecule type" value="Genomic_DNA"/>
</dbReference>
<keyword evidence="4 7" id="KW-0731">Sigma factor</keyword>
<evidence type="ECO:0000256" key="1">
    <source>
        <dbReference type="ARBA" id="ARBA00010641"/>
    </source>
</evidence>
<dbReference type="NCBIfam" id="TIGR02960">
    <property type="entry name" value="SigX5"/>
    <property type="match status" value="1"/>
</dbReference>
<dbReference type="InterPro" id="IPR032710">
    <property type="entry name" value="NTF2-like_dom_sf"/>
</dbReference>
<dbReference type="NCBIfam" id="TIGR02937">
    <property type="entry name" value="sigma70-ECF"/>
    <property type="match status" value="1"/>
</dbReference>
<feature type="domain" description="RNA polymerase sigma-70 region 2" evidence="9">
    <location>
        <begin position="26"/>
        <end position="91"/>
    </location>
</feature>
<gene>
    <name evidence="12" type="ORF">DQ384_11860</name>
</gene>
<dbReference type="PANTHER" id="PTHR43133:SF65">
    <property type="entry name" value="ECF RNA POLYMERASE SIGMA FACTOR SIGG"/>
    <property type="match status" value="1"/>
</dbReference>
<evidence type="ECO:0000256" key="5">
    <source>
        <dbReference type="ARBA" id="ARBA00023125"/>
    </source>
</evidence>
<dbReference type="OrthoDB" id="3500555at2"/>
<protein>
    <recommendedName>
        <fullName evidence="7">RNA polymerase sigma factor</fullName>
    </recommendedName>
</protein>
<comment type="caution">
    <text evidence="12">The sequence shown here is derived from an EMBL/GenBank/DDBJ whole genome shotgun (WGS) entry which is preliminary data.</text>
</comment>
<feature type="domain" description="RNA polymerase sigma factor 70 region 4 type 2" evidence="10">
    <location>
        <begin position="148"/>
        <end position="196"/>
    </location>
</feature>
<dbReference type="InterPro" id="IPR013324">
    <property type="entry name" value="RNA_pol_sigma_r3/r4-like"/>
</dbReference>
<keyword evidence="3 7" id="KW-0805">Transcription regulation</keyword>
<evidence type="ECO:0000259" key="10">
    <source>
        <dbReference type="Pfam" id="PF08281"/>
    </source>
</evidence>
<dbReference type="InterPro" id="IPR014305">
    <property type="entry name" value="RNA_pol_sigma-G_actinobac"/>
</dbReference>
<dbReference type="Pfam" id="PF08281">
    <property type="entry name" value="Sigma70_r4_2"/>
    <property type="match status" value="1"/>
</dbReference>
<evidence type="ECO:0000259" key="9">
    <source>
        <dbReference type="Pfam" id="PF04542"/>
    </source>
</evidence>
<evidence type="ECO:0000313" key="12">
    <source>
        <dbReference type="EMBL" id="RCG31395.1"/>
    </source>
</evidence>
<evidence type="ECO:0000256" key="3">
    <source>
        <dbReference type="ARBA" id="ARBA00023015"/>
    </source>
</evidence>
<evidence type="ECO:0000256" key="8">
    <source>
        <dbReference type="SAM" id="MobiDB-lite"/>
    </source>
</evidence>
<dbReference type="SUPFAM" id="SSF88659">
    <property type="entry name" value="Sigma3 and sigma4 domains of RNA polymerase sigma factors"/>
    <property type="match status" value="1"/>
</dbReference>
<dbReference type="GO" id="GO:0006352">
    <property type="term" value="P:DNA-templated transcription initiation"/>
    <property type="evidence" value="ECO:0007669"/>
    <property type="project" value="InterPro"/>
</dbReference>
<dbReference type="InterPro" id="IPR039425">
    <property type="entry name" value="RNA_pol_sigma-70-like"/>
</dbReference>
<dbReference type="GO" id="GO:0003677">
    <property type="term" value="F:DNA binding"/>
    <property type="evidence" value="ECO:0007669"/>
    <property type="project" value="UniProtKB-KW"/>
</dbReference>
<keyword evidence="6 7" id="KW-0804">Transcription</keyword>
<dbReference type="GO" id="GO:0016987">
    <property type="term" value="F:sigma factor activity"/>
    <property type="evidence" value="ECO:0007669"/>
    <property type="project" value="UniProtKB-KW"/>
</dbReference>
<dbReference type="Pfam" id="PF04542">
    <property type="entry name" value="Sigma70_r2"/>
    <property type="match status" value="1"/>
</dbReference>
<dbReference type="Proteomes" id="UP000253094">
    <property type="component" value="Unassembled WGS sequence"/>
</dbReference>
<feature type="compositionally biased region" description="Polar residues" evidence="8">
    <location>
        <begin position="346"/>
        <end position="361"/>
    </location>
</feature>
<dbReference type="InterPro" id="IPR013325">
    <property type="entry name" value="RNA_pol_sigma_r2"/>
</dbReference>
<evidence type="ECO:0000259" key="11">
    <source>
        <dbReference type="Pfam" id="PF12680"/>
    </source>
</evidence>
<dbReference type="Gene3D" id="1.10.1740.10">
    <property type="match status" value="1"/>
</dbReference>
<dbReference type="GO" id="GO:0016779">
    <property type="term" value="F:nucleotidyltransferase activity"/>
    <property type="evidence" value="ECO:0007669"/>
    <property type="project" value="UniProtKB-KW"/>
</dbReference>
<dbReference type="NCBIfam" id="NF006089">
    <property type="entry name" value="PRK08241.1"/>
    <property type="match status" value="1"/>
</dbReference>
<dbReference type="SUPFAM" id="SSF88946">
    <property type="entry name" value="Sigma2 domain of RNA polymerase sigma factors"/>
    <property type="match status" value="1"/>
</dbReference>
<dbReference type="Gene3D" id="1.10.10.10">
    <property type="entry name" value="Winged helix-like DNA-binding domain superfamily/Winged helix DNA-binding domain"/>
    <property type="match status" value="1"/>
</dbReference>
<dbReference type="GO" id="GO:0006950">
    <property type="term" value="P:response to stress"/>
    <property type="evidence" value="ECO:0007669"/>
    <property type="project" value="UniProtKB-ARBA"/>
</dbReference>
<evidence type="ECO:0000313" key="13">
    <source>
        <dbReference type="Proteomes" id="UP000253094"/>
    </source>
</evidence>
<proteinExistence type="inferred from homology"/>
<keyword evidence="12" id="KW-0808">Transferase</keyword>
<dbReference type="Gene3D" id="3.10.450.50">
    <property type="match status" value="1"/>
</dbReference>
<dbReference type="CDD" id="cd06171">
    <property type="entry name" value="Sigma70_r4"/>
    <property type="match status" value="1"/>
</dbReference>
<feature type="domain" description="SnoaL-like" evidence="11">
    <location>
        <begin position="225"/>
        <end position="325"/>
    </location>
</feature>
<feature type="region of interest" description="Disordered" evidence="8">
    <location>
        <begin position="346"/>
        <end position="368"/>
    </location>
</feature>
<comment type="subunit">
    <text evidence="2">Interacts transiently with the RNA polymerase catalytic core formed by RpoA, RpoB, RpoC and RpoZ (2 alpha, 1 beta, 1 beta' and 1 omega subunit) to form the RNA polymerase holoenzyme that can initiate transcription.</text>
</comment>
<evidence type="ECO:0000256" key="6">
    <source>
        <dbReference type="ARBA" id="ARBA00023163"/>
    </source>
</evidence>
<comment type="similarity">
    <text evidence="1 7">Belongs to the sigma-70 factor family. ECF subfamily.</text>
</comment>
<keyword evidence="5 7" id="KW-0238">DNA-binding</keyword>
<evidence type="ECO:0000256" key="7">
    <source>
        <dbReference type="RuleBase" id="RU000716"/>
    </source>
</evidence>
<dbReference type="PROSITE" id="PS01063">
    <property type="entry name" value="SIGMA70_ECF"/>
    <property type="match status" value="1"/>
</dbReference>
<reference evidence="12 13" key="1">
    <citation type="submission" date="2018-06" db="EMBL/GenBank/DDBJ databases">
        <title>Sphaerisporangium craniellae sp. nov., isolated from a marine sponge in the South China Sea.</title>
        <authorList>
            <person name="Li L."/>
        </authorList>
    </citation>
    <scope>NUCLEOTIDE SEQUENCE [LARGE SCALE GENOMIC DNA]</scope>
    <source>
        <strain evidence="12 13">CCTCC AA 208026</strain>
    </source>
</reference>
<sequence length="368" mass="40817">MVDLVDDDAAVAAARAGDESAFAGLAAKYRRELQVHCYRMLASFEDAEDLTQEAFLRAWRGRETFVGRSTFRAWLYRIATNACLDFLDRNPRRPRPYQSPSHSGTYPAERPSEIPWLQPYPDALLEPVAPRQGEPDAVVVARETIELAFLAAIQHLPPRQRAVLILRDVLGWPAEQVATALEMSVAAVKSALQRARPALRERLPGRRLDWAISSEPTQDERALLHRYMAAMESADAHALAGLLSEDVRLTMPPLPMWFAGRDAITAFAAEVFTPGSSAYHGDWRLVPVHANRQPATAKYNRRPDETTYRAQSLDVLRIVGGQVLEITTFGPGFFPIFALPETLTSGSADSFSPGRPSQQTTTDERGAP</sequence>
<evidence type="ECO:0000256" key="2">
    <source>
        <dbReference type="ARBA" id="ARBA00011344"/>
    </source>
</evidence>
<dbReference type="AlphaFoldDB" id="A0A367FP47"/>
<keyword evidence="12" id="KW-0548">Nucleotidyltransferase</keyword>
<evidence type="ECO:0000256" key="4">
    <source>
        <dbReference type="ARBA" id="ARBA00023082"/>
    </source>
</evidence>
<dbReference type="Pfam" id="PF12680">
    <property type="entry name" value="SnoaL_2"/>
    <property type="match status" value="1"/>
</dbReference>
<dbReference type="InterPro" id="IPR036388">
    <property type="entry name" value="WH-like_DNA-bd_sf"/>
</dbReference>
<dbReference type="InterPro" id="IPR014284">
    <property type="entry name" value="RNA_pol_sigma-70_dom"/>
</dbReference>
<dbReference type="PANTHER" id="PTHR43133">
    <property type="entry name" value="RNA POLYMERASE ECF-TYPE SIGMA FACTO"/>
    <property type="match status" value="1"/>
</dbReference>
<dbReference type="SUPFAM" id="SSF54427">
    <property type="entry name" value="NTF2-like"/>
    <property type="match status" value="1"/>
</dbReference>
<dbReference type="InterPro" id="IPR013249">
    <property type="entry name" value="RNA_pol_sigma70_r4_t2"/>
</dbReference>
<accession>A0A367FP47</accession>
<dbReference type="InterPro" id="IPR037401">
    <property type="entry name" value="SnoaL-like"/>
</dbReference>
<organism evidence="12 13">
    <name type="scientific">Sphaerisporangium album</name>
    <dbReference type="NCBI Taxonomy" id="509200"/>
    <lineage>
        <taxon>Bacteria</taxon>
        <taxon>Bacillati</taxon>
        <taxon>Actinomycetota</taxon>
        <taxon>Actinomycetes</taxon>
        <taxon>Streptosporangiales</taxon>
        <taxon>Streptosporangiaceae</taxon>
        <taxon>Sphaerisporangium</taxon>
    </lineage>
</organism>
<dbReference type="InterPro" id="IPR007627">
    <property type="entry name" value="RNA_pol_sigma70_r2"/>
</dbReference>
<dbReference type="InterPro" id="IPR000838">
    <property type="entry name" value="RNA_pol_sigma70_ECF_CS"/>
</dbReference>
<keyword evidence="13" id="KW-1185">Reference proteome</keyword>
<name>A0A367FP47_9ACTN</name>